<dbReference type="PANTHER" id="PTHR23342:SF0">
    <property type="entry name" value="N-ACETYLGLUTAMATE SYNTHASE, MITOCHONDRIAL"/>
    <property type="match status" value="1"/>
</dbReference>
<name>A0A6J6DLY3_9ZZZZ</name>
<dbReference type="PRINTS" id="PR00474">
    <property type="entry name" value="GLU5KINASE"/>
</dbReference>
<keyword evidence="6" id="KW-0067">ATP-binding</keyword>
<evidence type="ECO:0000256" key="6">
    <source>
        <dbReference type="ARBA" id="ARBA00022840"/>
    </source>
</evidence>
<keyword evidence="4" id="KW-0547">Nucleotide-binding</keyword>
<dbReference type="InterPro" id="IPR036393">
    <property type="entry name" value="AceGlu_kinase-like_sf"/>
</dbReference>
<evidence type="ECO:0000313" key="9">
    <source>
        <dbReference type="EMBL" id="CAB4565112.1"/>
    </source>
</evidence>
<organism evidence="9">
    <name type="scientific">freshwater metagenome</name>
    <dbReference type="NCBI Taxonomy" id="449393"/>
    <lineage>
        <taxon>unclassified sequences</taxon>
        <taxon>metagenomes</taxon>
        <taxon>ecological metagenomes</taxon>
    </lineage>
</organism>
<sequence>MIVVKYGGNAMRDQNGDFARAISEALKNGLKIVIVHGGGPQINDALNKAGISSQWVAGLRVTSQQVFDIVENVLVNEVGPALALSLQNAGVNAHSISARSLPTIFAEKIEVLVDGKIQDIGFVGKVTHVDPSQVLQLLNEQITPIIAPISASEDGESGLNVNADSAAAAIASGLNASVLIIMTDVSGIYRNWPDESSLIETITAVELNSIKETFSDGMSPKVQATLDALTYGVKAVRIIDGTDPKSLANALAGLGGTLVTA</sequence>
<evidence type="ECO:0000256" key="1">
    <source>
        <dbReference type="ARBA" id="ARBA00022571"/>
    </source>
</evidence>
<keyword evidence="1" id="KW-0055">Arginine biosynthesis</keyword>
<dbReference type="InterPro" id="IPR004662">
    <property type="entry name" value="AcgluKinase_fam"/>
</dbReference>
<comment type="pathway">
    <text evidence="7">Amino-acid biosynthesis.</text>
</comment>
<feature type="domain" description="Aspartate/glutamate/uridylate kinase" evidence="8">
    <location>
        <begin position="1"/>
        <end position="240"/>
    </location>
</feature>
<dbReference type="HAMAP" id="MF_00082">
    <property type="entry name" value="ArgB"/>
    <property type="match status" value="1"/>
</dbReference>
<dbReference type="GO" id="GO:0005737">
    <property type="term" value="C:cytoplasm"/>
    <property type="evidence" value="ECO:0007669"/>
    <property type="project" value="InterPro"/>
</dbReference>
<evidence type="ECO:0000256" key="7">
    <source>
        <dbReference type="ARBA" id="ARBA00029440"/>
    </source>
</evidence>
<dbReference type="CDD" id="cd04238">
    <property type="entry name" value="AAK_NAGK-like"/>
    <property type="match status" value="1"/>
</dbReference>
<dbReference type="PIRSF" id="PIRSF000728">
    <property type="entry name" value="NAGK"/>
    <property type="match status" value="1"/>
</dbReference>
<protein>
    <submittedName>
        <fullName evidence="9">Unannotated protein</fullName>
    </submittedName>
</protein>
<gene>
    <name evidence="9" type="ORF">UFOPK1689_00291</name>
</gene>
<evidence type="ECO:0000256" key="4">
    <source>
        <dbReference type="ARBA" id="ARBA00022741"/>
    </source>
</evidence>
<dbReference type="GO" id="GO:0005524">
    <property type="term" value="F:ATP binding"/>
    <property type="evidence" value="ECO:0007669"/>
    <property type="project" value="UniProtKB-KW"/>
</dbReference>
<keyword evidence="2" id="KW-0028">Amino-acid biosynthesis</keyword>
<reference evidence="9" key="1">
    <citation type="submission" date="2020-05" db="EMBL/GenBank/DDBJ databases">
        <authorList>
            <person name="Chiriac C."/>
            <person name="Salcher M."/>
            <person name="Ghai R."/>
            <person name="Kavagutti S V."/>
        </authorList>
    </citation>
    <scope>NUCLEOTIDE SEQUENCE</scope>
</reference>
<dbReference type="SUPFAM" id="SSF53633">
    <property type="entry name" value="Carbamate kinase-like"/>
    <property type="match status" value="1"/>
</dbReference>
<dbReference type="AlphaFoldDB" id="A0A6J6DLY3"/>
<dbReference type="PANTHER" id="PTHR23342">
    <property type="entry name" value="N-ACETYLGLUTAMATE SYNTHASE"/>
    <property type="match status" value="1"/>
</dbReference>
<evidence type="ECO:0000256" key="2">
    <source>
        <dbReference type="ARBA" id="ARBA00022605"/>
    </source>
</evidence>
<dbReference type="GO" id="GO:0003991">
    <property type="term" value="F:acetylglutamate kinase activity"/>
    <property type="evidence" value="ECO:0007669"/>
    <property type="project" value="InterPro"/>
</dbReference>
<dbReference type="InterPro" id="IPR001048">
    <property type="entry name" value="Asp/Glu/Uridylate_kinase"/>
</dbReference>
<proteinExistence type="inferred from homology"/>
<evidence type="ECO:0000259" key="8">
    <source>
        <dbReference type="Pfam" id="PF00696"/>
    </source>
</evidence>
<dbReference type="InterPro" id="IPR001057">
    <property type="entry name" value="Glu/AcGlu_kinase"/>
</dbReference>
<evidence type="ECO:0000256" key="3">
    <source>
        <dbReference type="ARBA" id="ARBA00022679"/>
    </source>
</evidence>
<dbReference type="NCBIfam" id="TIGR00761">
    <property type="entry name" value="argB"/>
    <property type="match status" value="1"/>
</dbReference>
<keyword evidence="3" id="KW-0808">Transferase</keyword>
<evidence type="ECO:0000256" key="5">
    <source>
        <dbReference type="ARBA" id="ARBA00022777"/>
    </source>
</evidence>
<dbReference type="GO" id="GO:0006526">
    <property type="term" value="P:L-arginine biosynthetic process"/>
    <property type="evidence" value="ECO:0007669"/>
    <property type="project" value="UniProtKB-KW"/>
</dbReference>
<dbReference type="InterPro" id="IPR037528">
    <property type="entry name" value="ArgB"/>
</dbReference>
<keyword evidence="5" id="KW-0418">Kinase</keyword>
<dbReference type="Pfam" id="PF00696">
    <property type="entry name" value="AA_kinase"/>
    <property type="match status" value="1"/>
</dbReference>
<accession>A0A6J6DLY3</accession>
<dbReference type="Gene3D" id="3.40.1160.10">
    <property type="entry name" value="Acetylglutamate kinase-like"/>
    <property type="match status" value="1"/>
</dbReference>
<dbReference type="EMBL" id="CAEZTN010000004">
    <property type="protein sequence ID" value="CAB4565112.1"/>
    <property type="molecule type" value="Genomic_DNA"/>
</dbReference>